<dbReference type="PANTHER" id="PTHR12934:SF11">
    <property type="entry name" value="LARGE RIBOSOMAL SUBUNIT PROTEIN UL15M"/>
    <property type="match status" value="1"/>
</dbReference>
<evidence type="ECO:0000256" key="3">
    <source>
        <dbReference type="ARBA" id="ARBA00023274"/>
    </source>
</evidence>
<evidence type="ECO:0000259" key="7">
    <source>
        <dbReference type="Pfam" id="PF00828"/>
    </source>
</evidence>
<feature type="domain" description="Large ribosomal subunit protein uL15/eL18" evidence="7">
    <location>
        <begin position="70"/>
        <end position="141"/>
    </location>
</feature>
<evidence type="ECO:0000256" key="4">
    <source>
        <dbReference type="HAMAP-Rule" id="MF_01341"/>
    </source>
</evidence>
<keyword evidence="3 4" id="KW-0687">Ribonucleoprotein</keyword>
<keyword evidence="4" id="KW-0694">RNA-binding</keyword>
<comment type="caution">
    <text evidence="8">The sequence shown here is derived from an EMBL/GenBank/DDBJ whole genome shotgun (WGS) entry which is preliminary data.</text>
</comment>
<dbReference type="AlphaFoldDB" id="A0A1G2LZ37"/>
<comment type="similarity">
    <text evidence="1 4 5">Belongs to the universal ribosomal protein uL15 family.</text>
</comment>
<reference evidence="8 9" key="1">
    <citation type="journal article" date="2016" name="Nat. Commun.">
        <title>Thousands of microbial genomes shed light on interconnected biogeochemical processes in an aquifer system.</title>
        <authorList>
            <person name="Anantharaman K."/>
            <person name="Brown C.T."/>
            <person name="Hug L.A."/>
            <person name="Sharon I."/>
            <person name="Castelle C.J."/>
            <person name="Probst A.J."/>
            <person name="Thomas B.C."/>
            <person name="Singh A."/>
            <person name="Wilkins M.J."/>
            <person name="Karaoz U."/>
            <person name="Brodie E.L."/>
            <person name="Williams K.H."/>
            <person name="Hubbard S.S."/>
            <person name="Banfield J.F."/>
        </authorList>
    </citation>
    <scope>NUCLEOTIDE SEQUENCE [LARGE SCALE GENOMIC DNA]</scope>
</reference>
<dbReference type="SUPFAM" id="SSF52080">
    <property type="entry name" value="Ribosomal proteins L15p and L18e"/>
    <property type="match status" value="1"/>
</dbReference>
<comment type="subunit">
    <text evidence="4">Part of the 50S ribosomal subunit.</text>
</comment>
<feature type="region of interest" description="Disordered" evidence="6">
    <location>
        <begin position="10"/>
        <end position="37"/>
    </location>
</feature>
<dbReference type="InterPro" id="IPR030878">
    <property type="entry name" value="Ribosomal_uL15"/>
</dbReference>
<evidence type="ECO:0000313" key="9">
    <source>
        <dbReference type="Proteomes" id="UP000178116"/>
    </source>
</evidence>
<feature type="compositionally biased region" description="Basic residues" evidence="6">
    <location>
        <begin position="10"/>
        <end position="23"/>
    </location>
</feature>
<dbReference type="InterPro" id="IPR021131">
    <property type="entry name" value="Ribosomal_uL15/eL18"/>
</dbReference>
<dbReference type="HAMAP" id="MF_01341">
    <property type="entry name" value="Ribosomal_uL15"/>
    <property type="match status" value="1"/>
</dbReference>
<dbReference type="InterPro" id="IPR001196">
    <property type="entry name" value="Ribosomal_uL15_CS"/>
</dbReference>
<keyword evidence="2 4" id="KW-0689">Ribosomal protein</keyword>
<evidence type="ECO:0000313" key="8">
    <source>
        <dbReference type="EMBL" id="OHA16119.1"/>
    </source>
</evidence>
<dbReference type="GO" id="GO:0015934">
    <property type="term" value="C:large ribosomal subunit"/>
    <property type="evidence" value="ECO:0007669"/>
    <property type="project" value="InterPro"/>
</dbReference>
<dbReference type="PROSITE" id="PS00475">
    <property type="entry name" value="RIBOSOMAL_L15"/>
    <property type="match status" value="1"/>
</dbReference>
<comment type="function">
    <text evidence="4">Binds to the 23S rRNA.</text>
</comment>
<dbReference type="GO" id="GO:0003735">
    <property type="term" value="F:structural constituent of ribosome"/>
    <property type="evidence" value="ECO:0007669"/>
    <property type="project" value="InterPro"/>
</dbReference>
<protein>
    <recommendedName>
        <fullName evidence="4">Large ribosomal subunit protein uL15</fullName>
    </recommendedName>
</protein>
<evidence type="ECO:0000256" key="1">
    <source>
        <dbReference type="ARBA" id="ARBA00007320"/>
    </source>
</evidence>
<dbReference type="PANTHER" id="PTHR12934">
    <property type="entry name" value="50S RIBOSOMAL PROTEIN L15"/>
    <property type="match status" value="1"/>
</dbReference>
<dbReference type="Gene3D" id="3.100.10.10">
    <property type="match status" value="1"/>
</dbReference>
<dbReference type="Proteomes" id="UP000178116">
    <property type="component" value="Unassembled WGS sequence"/>
</dbReference>
<dbReference type="EMBL" id="MHRA01000002">
    <property type="protein sequence ID" value="OHA16119.1"/>
    <property type="molecule type" value="Genomic_DNA"/>
</dbReference>
<dbReference type="GO" id="GO:0006412">
    <property type="term" value="P:translation"/>
    <property type="evidence" value="ECO:0007669"/>
    <property type="project" value="UniProtKB-UniRule"/>
</dbReference>
<evidence type="ECO:0000256" key="6">
    <source>
        <dbReference type="SAM" id="MobiDB-lite"/>
    </source>
</evidence>
<proteinExistence type="inferred from homology"/>
<gene>
    <name evidence="4" type="primary">rplO</name>
    <name evidence="8" type="ORF">A3A10_00205</name>
</gene>
<keyword evidence="4" id="KW-0699">rRNA-binding</keyword>
<name>A0A1G2LZ37_9BACT</name>
<evidence type="ECO:0000256" key="5">
    <source>
        <dbReference type="RuleBase" id="RU003888"/>
    </source>
</evidence>
<sequence length="146" mass="16028">MQIHQIKPLIRKKKAKRVGRGGKRGTYSGRGSKGQRAHGVRIPSYLRDIIKRIPKKRGYKFKSIKEKPIVVNIGLLEKKFKEGDKITPKTLLEAGIIGFSKGKMPKVKLLGSGVVAKKLLVSECQISKQAKEKIVKAGGEVSGASI</sequence>
<dbReference type="InterPro" id="IPR005749">
    <property type="entry name" value="Ribosomal_uL15_bac-type"/>
</dbReference>
<organism evidence="8 9">
    <name type="scientific">Candidatus Tagabacteria bacterium RIFCSPLOWO2_01_FULL_42_9</name>
    <dbReference type="NCBI Taxonomy" id="1802296"/>
    <lineage>
        <taxon>Bacteria</taxon>
        <taxon>Candidatus Tagaibacteriota</taxon>
    </lineage>
</organism>
<dbReference type="Pfam" id="PF00828">
    <property type="entry name" value="Ribosomal_L27A"/>
    <property type="match status" value="1"/>
</dbReference>
<accession>A0A1G2LZ37</accession>
<dbReference type="InterPro" id="IPR036227">
    <property type="entry name" value="Ribosomal_uL15/eL18_sf"/>
</dbReference>
<evidence type="ECO:0000256" key="2">
    <source>
        <dbReference type="ARBA" id="ARBA00022980"/>
    </source>
</evidence>
<dbReference type="GO" id="GO:0019843">
    <property type="term" value="F:rRNA binding"/>
    <property type="evidence" value="ECO:0007669"/>
    <property type="project" value="UniProtKB-UniRule"/>
</dbReference>